<accession>A0AAP0IVQ2</accession>
<dbReference type="Gene3D" id="3.60.15.10">
    <property type="entry name" value="Ribonuclease Z/Hydroxyacylglutathione hydrolase-like"/>
    <property type="match status" value="1"/>
</dbReference>
<dbReference type="EMBL" id="JBBNAF010000008">
    <property type="protein sequence ID" value="KAK9121758.1"/>
    <property type="molecule type" value="Genomic_DNA"/>
</dbReference>
<reference evidence="1 2" key="1">
    <citation type="submission" date="2024-01" db="EMBL/GenBank/DDBJ databases">
        <title>Genome assemblies of Stephania.</title>
        <authorList>
            <person name="Yang L."/>
        </authorList>
    </citation>
    <scope>NUCLEOTIDE SEQUENCE [LARGE SCALE GENOMIC DNA]</scope>
    <source>
        <strain evidence="1">YNDBR</strain>
        <tissue evidence="1">Leaf</tissue>
    </source>
</reference>
<name>A0AAP0IVQ2_9MAGN</name>
<keyword evidence="2" id="KW-1185">Reference proteome</keyword>
<protein>
    <submittedName>
        <fullName evidence="1">Uncharacterized protein</fullName>
    </submittedName>
</protein>
<evidence type="ECO:0000313" key="2">
    <source>
        <dbReference type="Proteomes" id="UP001420932"/>
    </source>
</evidence>
<dbReference type="PANTHER" id="PTHR23240">
    <property type="entry name" value="DNA CROSS-LINK REPAIR PROTEIN PSO2/SNM1-RELATED"/>
    <property type="match status" value="1"/>
</dbReference>
<proteinExistence type="predicted"/>
<sequence length="196" mass="22484">MAKCEFYFIRRIGNLFEQCSLNQCSQALSQILQILCVQCILKGLDHQYLSCMYNPCKACIYIRPLELDNAYVIEGVKVVLLEANHYPGATLILFHLADGRCYLHTGDFRASKKDVLEFVVKMTRNYIKNQPNTICLKYFSECTNSVYEHFFFLLANALHLFFLVNAQIPGSAQGLFPKFSSFTHYKTRDTSLSSSN</sequence>
<gene>
    <name evidence="1" type="ORF">Syun_019375</name>
</gene>
<dbReference type="AlphaFoldDB" id="A0AAP0IVQ2"/>
<organism evidence="1 2">
    <name type="scientific">Stephania yunnanensis</name>
    <dbReference type="NCBI Taxonomy" id="152371"/>
    <lineage>
        <taxon>Eukaryota</taxon>
        <taxon>Viridiplantae</taxon>
        <taxon>Streptophyta</taxon>
        <taxon>Embryophyta</taxon>
        <taxon>Tracheophyta</taxon>
        <taxon>Spermatophyta</taxon>
        <taxon>Magnoliopsida</taxon>
        <taxon>Ranunculales</taxon>
        <taxon>Menispermaceae</taxon>
        <taxon>Menispermoideae</taxon>
        <taxon>Cissampelideae</taxon>
        <taxon>Stephania</taxon>
    </lineage>
</organism>
<dbReference type="GO" id="GO:0006303">
    <property type="term" value="P:double-strand break repair via nonhomologous end joining"/>
    <property type="evidence" value="ECO:0007669"/>
    <property type="project" value="TreeGrafter"/>
</dbReference>
<comment type="caution">
    <text evidence="1">The sequence shown here is derived from an EMBL/GenBank/DDBJ whole genome shotgun (WGS) entry which is preliminary data.</text>
</comment>
<dbReference type="GO" id="GO:0003684">
    <property type="term" value="F:damaged DNA binding"/>
    <property type="evidence" value="ECO:0007669"/>
    <property type="project" value="TreeGrafter"/>
</dbReference>
<dbReference type="GO" id="GO:0035312">
    <property type="term" value="F:5'-3' DNA exonuclease activity"/>
    <property type="evidence" value="ECO:0007669"/>
    <property type="project" value="TreeGrafter"/>
</dbReference>
<dbReference type="InterPro" id="IPR036866">
    <property type="entry name" value="RibonucZ/Hydroxyglut_hydro"/>
</dbReference>
<dbReference type="Proteomes" id="UP001420932">
    <property type="component" value="Unassembled WGS sequence"/>
</dbReference>
<evidence type="ECO:0000313" key="1">
    <source>
        <dbReference type="EMBL" id="KAK9121758.1"/>
    </source>
</evidence>
<dbReference type="SUPFAM" id="SSF56281">
    <property type="entry name" value="Metallo-hydrolase/oxidoreductase"/>
    <property type="match status" value="1"/>
</dbReference>
<dbReference type="GO" id="GO:0036297">
    <property type="term" value="P:interstrand cross-link repair"/>
    <property type="evidence" value="ECO:0007669"/>
    <property type="project" value="TreeGrafter"/>
</dbReference>
<dbReference type="PANTHER" id="PTHR23240:SF36">
    <property type="entry name" value="DNA CROSS-LINK REPAIR PROTEIN SNM1"/>
    <property type="match status" value="1"/>
</dbReference>